<accession>A0AAU9DI31</accession>
<dbReference type="Proteomes" id="UP001321861">
    <property type="component" value="Chromosome"/>
</dbReference>
<dbReference type="AlphaFoldDB" id="A0AAU9DI31"/>
<keyword evidence="2" id="KW-0472">Membrane</keyword>
<sequence>MERDVVCLVDGNKHLYDRGAYLWTLRPSIVNRIRRDYPKARNQDFICFEHLLPYQVEMIQSMMRSDEKQIDKLNRKLTRTMEDQEYRVTDVNETLKETQTFGQKIADRVAEIAGSWGFIIFYIIVLVGWIVINGLHVFGITFDPYPFILLNLFLSCIAALQAPVIMMSQNRAAYRDRMSSENDYHINLKTEEELRILHAKMDHLMQHQFDHNLEIQAMIFEILSEIRITQKK</sequence>
<gene>
    <name evidence="3" type="ORF">XA3_21710</name>
</gene>
<protein>
    <submittedName>
        <fullName evidence="3">Cyclic nucleotide-binding protein</fullName>
    </submittedName>
</protein>
<reference evidence="3 4" key="1">
    <citation type="journal article" date="2023" name="Microbiol. Spectr.">
        <title>Symbiosis of Carpenter Bees with Uncharacterized Lactic Acid Bacteria Showing NAD Auxotrophy.</title>
        <authorList>
            <person name="Kawasaki S."/>
            <person name="Ozawa K."/>
            <person name="Mori T."/>
            <person name="Yamamoto A."/>
            <person name="Ito M."/>
            <person name="Ohkuma M."/>
            <person name="Sakamoto M."/>
            <person name="Matsutani M."/>
        </authorList>
    </citation>
    <scope>NUCLEOTIDE SEQUENCE [LARGE SCALE GENOMIC DNA]</scope>
    <source>
        <strain evidence="3 4">XA3</strain>
    </source>
</reference>
<feature type="transmembrane region" description="Helical" evidence="2">
    <location>
        <begin position="113"/>
        <end position="132"/>
    </location>
</feature>
<evidence type="ECO:0000256" key="1">
    <source>
        <dbReference type="SAM" id="Coils"/>
    </source>
</evidence>
<dbReference type="PANTHER" id="PTHR41386">
    <property type="entry name" value="INTEGRAL MEMBRANE PROTEIN-RELATED"/>
    <property type="match status" value="1"/>
</dbReference>
<evidence type="ECO:0000313" key="4">
    <source>
        <dbReference type="Proteomes" id="UP001321861"/>
    </source>
</evidence>
<keyword evidence="4" id="KW-1185">Reference proteome</keyword>
<dbReference type="PANTHER" id="PTHR41386:SF1">
    <property type="entry name" value="MEMBRANE PROTEIN"/>
    <property type="match status" value="1"/>
</dbReference>
<dbReference type="InterPro" id="IPR010406">
    <property type="entry name" value="DUF1003"/>
</dbReference>
<evidence type="ECO:0000313" key="3">
    <source>
        <dbReference type="EMBL" id="BDR59730.1"/>
    </source>
</evidence>
<name>A0AAU9DI31_9LACO</name>
<proteinExistence type="predicted"/>
<organism evidence="3 4">
    <name type="scientific">Xylocopilactobacillus apicola</name>
    <dbReference type="NCBI Taxonomy" id="2932184"/>
    <lineage>
        <taxon>Bacteria</taxon>
        <taxon>Bacillati</taxon>
        <taxon>Bacillota</taxon>
        <taxon>Bacilli</taxon>
        <taxon>Lactobacillales</taxon>
        <taxon>Lactobacillaceae</taxon>
        <taxon>Xylocopilactobacillus</taxon>
    </lineage>
</organism>
<keyword evidence="2" id="KW-0812">Transmembrane</keyword>
<feature type="coiled-coil region" evidence="1">
    <location>
        <begin position="56"/>
        <end position="83"/>
    </location>
</feature>
<keyword evidence="1" id="KW-0175">Coiled coil</keyword>
<dbReference type="RefSeq" id="WP_317635510.1">
    <property type="nucleotide sequence ID" value="NZ_AP026802.1"/>
</dbReference>
<keyword evidence="2" id="KW-1133">Transmembrane helix</keyword>
<evidence type="ECO:0000256" key="2">
    <source>
        <dbReference type="SAM" id="Phobius"/>
    </source>
</evidence>
<feature type="transmembrane region" description="Helical" evidence="2">
    <location>
        <begin position="144"/>
        <end position="168"/>
    </location>
</feature>
<dbReference type="KEGG" id="xap:XA3_21710"/>
<dbReference type="EMBL" id="AP026802">
    <property type="protein sequence ID" value="BDR59730.1"/>
    <property type="molecule type" value="Genomic_DNA"/>
</dbReference>
<dbReference type="Pfam" id="PF06210">
    <property type="entry name" value="DUF1003"/>
    <property type="match status" value="1"/>
</dbReference>